<name>A0A834X716_9FABA</name>
<keyword evidence="4" id="KW-1185">Reference proteome</keyword>
<feature type="region of interest" description="Disordered" evidence="1">
    <location>
        <begin position="1"/>
        <end position="65"/>
    </location>
</feature>
<proteinExistence type="predicted"/>
<feature type="region of interest" description="Disordered" evidence="1">
    <location>
        <begin position="333"/>
        <end position="365"/>
    </location>
</feature>
<evidence type="ECO:0000256" key="1">
    <source>
        <dbReference type="SAM" id="MobiDB-lite"/>
    </source>
</evidence>
<organism evidence="3 4">
    <name type="scientific">Senna tora</name>
    <dbReference type="NCBI Taxonomy" id="362788"/>
    <lineage>
        <taxon>Eukaryota</taxon>
        <taxon>Viridiplantae</taxon>
        <taxon>Streptophyta</taxon>
        <taxon>Embryophyta</taxon>
        <taxon>Tracheophyta</taxon>
        <taxon>Spermatophyta</taxon>
        <taxon>Magnoliopsida</taxon>
        <taxon>eudicotyledons</taxon>
        <taxon>Gunneridae</taxon>
        <taxon>Pentapetalae</taxon>
        <taxon>rosids</taxon>
        <taxon>fabids</taxon>
        <taxon>Fabales</taxon>
        <taxon>Fabaceae</taxon>
        <taxon>Caesalpinioideae</taxon>
        <taxon>Cassia clade</taxon>
        <taxon>Senna</taxon>
    </lineage>
</organism>
<feature type="compositionally biased region" description="Low complexity" evidence="1">
    <location>
        <begin position="28"/>
        <end position="44"/>
    </location>
</feature>
<evidence type="ECO:0000313" key="4">
    <source>
        <dbReference type="Proteomes" id="UP000634136"/>
    </source>
</evidence>
<evidence type="ECO:0000259" key="2">
    <source>
        <dbReference type="Pfam" id="PF03732"/>
    </source>
</evidence>
<dbReference type="Gene3D" id="2.40.70.10">
    <property type="entry name" value="Acid Proteases"/>
    <property type="match status" value="1"/>
</dbReference>
<evidence type="ECO:0000313" key="3">
    <source>
        <dbReference type="EMBL" id="KAF7839481.1"/>
    </source>
</evidence>
<protein>
    <recommendedName>
        <fullName evidence="2">Retrotransposon gag domain-containing protein</fullName>
    </recommendedName>
</protein>
<dbReference type="EMBL" id="JAAIUW010000003">
    <property type="protein sequence ID" value="KAF7839481.1"/>
    <property type="molecule type" value="Genomic_DNA"/>
</dbReference>
<dbReference type="AlphaFoldDB" id="A0A834X716"/>
<reference evidence="3" key="1">
    <citation type="submission" date="2020-09" db="EMBL/GenBank/DDBJ databases">
        <title>Genome-Enabled Discovery of Anthraquinone Biosynthesis in Senna tora.</title>
        <authorList>
            <person name="Kang S.-H."/>
            <person name="Pandey R.P."/>
            <person name="Lee C.-M."/>
            <person name="Sim J.-S."/>
            <person name="Jeong J.-T."/>
            <person name="Choi B.-S."/>
            <person name="Jung M."/>
            <person name="Ginzburg D."/>
            <person name="Zhao K."/>
            <person name="Won S.Y."/>
            <person name="Oh T.-J."/>
            <person name="Yu Y."/>
            <person name="Kim N.-H."/>
            <person name="Lee O.R."/>
            <person name="Lee T.-H."/>
            <person name="Bashyal P."/>
            <person name="Kim T.-S."/>
            <person name="Lee W.-H."/>
            <person name="Kawkins C."/>
            <person name="Kim C.-K."/>
            <person name="Kim J.S."/>
            <person name="Ahn B.O."/>
            <person name="Rhee S.Y."/>
            <person name="Sohng J.K."/>
        </authorList>
    </citation>
    <scope>NUCLEOTIDE SEQUENCE</scope>
    <source>
        <tissue evidence="3">Leaf</tissue>
    </source>
</reference>
<dbReference type="PANTHER" id="PTHR33223:SF11">
    <property type="entry name" value="ELEMENT PROTEIN, PUTATIVE-RELATED"/>
    <property type="match status" value="1"/>
</dbReference>
<dbReference type="Pfam" id="PF03732">
    <property type="entry name" value="Retrotrans_gag"/>
    <property type="match status" value="1"/>
</dbReference>
<comment type="caution">
    <text evidence="3">The sequence shown here is derived from an EMBL/GenBank/DDBJ whole genome shotgun (WGS) entry which is preliminary data.</text>
</comment>
<dbReference type="OrthoDB" id="1435941at2759"/>
<feature type="domain" description="Retrotransposon gag" evidence="2">
    <location>
        <begin position="136"/>
        <end position="229"/>
    </location>
</feature>
<sequence>MPRGKKKKRVVEASPPPVRGRKRRGRAISHSPVRSPISPSSPESIHSEEAEMAEQNNRNVSDYATPKLDGLQHSIRRPSIQANNFEIKPATIQLLQANGQFGGSPIEDPNNHILNFLEICDTFKHNGVSDDAIRLRLFPFSLRDKAKVWLQSLLEGSITTWEELAQQFLTKYFPPGKTAKMRNDITSFVLLDNESLYEAWERFKELLRKCPHHGLPKWLQVQTFYNGLSSEIRTSIDAAAGGALMSKPVDAAYTLLETMSSNNHQWHSDRHVHARVAGGAIKAVSPFVQACENCGEIHTSEQCPLVLESVQYLANRNANNPYSNTYNPGWRNHPNFSWSQNQGAGPSSSARPNNPPGFNIGGFNQQARALPLPTERKPSLEEMMMSYMSKNDALMQSQNAMADRSIAYPRGIIENVLVKVDKLILPADFIVLDYEEDKNVPIILGRPFLATGRTIIDVQKGELTMRVQDQEVKFNVFKEMKLPGETEECFHVNVVDNAILETPPWKIRAPPWCHKPSPSYSREQDWTFMQRANVVAKQGPNAQRVKLPGFKETQWSIKRRIRMAYLEAQTQHLTACNGVIHQNFREFVKYTNGDKLDPHYQDLPPPPEH</sequence>
<accession>A0A834X716</accession>
<dbReference type="InterPro" id="IPR005162">
    <property type="entry name" value="Retrotrans_gag_dom"/>
</dbReference>
<dbReference type="InterPro" id="IPR021109">
    <property type="entry name" value="Peptidase_aspartic_dom_sf"/>
</dbReference>
<dbReference type="Proteomes" id="UP000634136">
    <property type="component" value="Unassembled WGS sequence"/>
</dbReference>
<dbReference type="PANTHER" id="PTHR33223">
    <property type="entry name" value="CCHC-TYPE DOMAIN-CONTAINING PROTEIN"/>
    <property type="match status" value="1"/>
</dbReference>
<gene>
    <name evidence="3" type="ORF">G2W53_007963</name>
</gene>
<feature type="compositionally biased region" description="Polar residues" evidence="1">
    <location>
        <begin position="334"/>
        <end position="351"/>
    </location>
</feature>